<dbReference type="SUPFAM" id="SSF51206">
    <property type="entry name" value="cAMP-binding domain-like"/>
    <property type="match status" value="1"/>
</dbReference>
<dbReference type="InterPro" id="IPR018490">
    <property type="entry name" value="cNMP-bd_dom_sf"/>
</dbReference>
<name>A0A7C9JW23_9PROT</name>
<evidence type="ECO:0000259" key="1">
    <source>
        <dbReference type="PROSITE" id="PS50042"/>
    </source>
</evidence>
<organism evidence="2 3">
    <name type="scientific">Sulfuriferula multivorans</name>
    <dbReference type="NCBI Taxonomy" id="1559896"/>
    <lineage>
        <taxon>Bacteria</taxon>
        <taxon>Pseudomonadati</taxon>
        <taxon>Pseudomonadota</taxon>
        <taxon>Betaproteobacteria</taxon>
        <taxon>Nitrosomonadales</taxon>
        <taxon>Sulfuricellaceae</taxon>
        <taxon>Sulfuriferula</taxon>
    </lineage>
</organism>
<feature type="domain" description="Cyclic nucleotide-binding" evidence="1">
    <location>
        <begin position="14"/>
        <end position="75"/>
    </location>
</feature>
<sequence length="193" mass="21809">MPPQDALTCIETWLAHHAEPCAIAKGVRIFASGERPDNLYWVASGELQLVRHTLQGERVILQRCTRGALAEASLFSKRYHCDGEAVADSTVWVVPLADFYAALTQAAFSRAYTLWLSQAIRDLRGQCERLSLPRAEDRVLHYLREHGRFSLDCGPLKTWAGTLGITHEHLYRTLSLLKKKGRIRRTAQEISLI</sequence>
<dbReference type="CDD" id="cd00038">
    <property type="entry name" value="CAP_ED"/>
    <property type="match status" value="1"/>
</dbReference>
<dbReference type="EMBL" id="JAAFGW010000041">
    <property type="protein sequence ID" value="NDP47593.1"/>
    <property type="molecule type" value="Genomic_DNA"/>
</dbReference>
<dbReference type="Pfam" id="PF00027">
    <property type="entry name" value="cNMP_binding"/>
    <property type="match status" value="1"/>
</dbReference>
<accession>A0A7C9JW23</accession>
<dbReference type="InterPro" id="IPR000595">
    <property type="entry name" value="cNMP-bd_dom"/>
</dbReference>
<dbReference type="PROSITE" id="PS50042">
    <property type="entry name" value="CNMP_BINDING_3"/>
    <property type="match status" value="1"/>
</dbReference>
<evidence type="ECO:0000313" key="3">
    <source>
        <dbReference type="Proteomes" id="UP000483432"/>
    </source>
</evidence>
<dbReference type="InterPro" id="IPR014710">
    <property type="entry name" value="RmlC-like_jellyroll"/>
</dbReference>
<protein>
    <submittedName>
        <fullName evidence="2">Crp/Fnr family transcriptional regulator</fullName>
    </submittedName>
</protein>
<dbReference type="Proteomes" id="UP000483432">
    <property type="component" value="Unassembled WGS sequence"/>
</dbReference>
<reference evidence="2 3" key="1">
    <citation type="submission" date="2019-09" db="EMBL/GenBank/DDBJ databases">
        <title>H2 Metabolism Revealed by Metagenomic Analysis in Subglacial Sediment of East Antarctica.</title>
        <authorList>
            <person name="Yang Z."/>
            <person name="Zhang Y."/>
            <person name="Lv Y."/>
            <person name="Yan W."/>
            <person name="Xiao X."/>
            <person name="Sun B."/>
            <person name="Ma H."/>
        </authorList>
    </citation>
    <scope>NUCLEOTIDE SEQUENCE [LARGE SCALE GENOMIC DNA]</scope>
    <source>
        <strain evidence="2">Bin2_2</strain>
    </source>
</reference>
<dbReference type="AlphaFoldDB" id="A0A7C9JW23"/>
<evidence type="ECO:0000313" key="2">
    <source>
        <dbReference type="EMBL" id="NDP47593.1"/>
    </source>
</evidence>
<gene>
    <name evidence="2" type="ORF">GZ085_04225</name>
</gene>
<dbReference type="Gene3D" id="2.60.120.10">
    <property type="entry name" value="Jelly Rolls"/>
    <property type="match status" value="1"/>
</dbReference>
<proteinExistence type="predicted"/>
<comment type="caution">
    <text evidence="2">The sequence shown here is derived from an EMBL/GenBank/DDBJ whole genome shotgun (WGS) entry which is preliminary data.</text>
</comment>